<gene>
    <name evidence="13" type="primary">MLEC</name>
    <name evidence="13" type="ORF">T4D_13973</name>
</gene>
<accession>A0A0V1G159</accession>
<reference evidence="13 14" key="1">
    <citation type="submission" date="2015-01" db="EMBL/GenBank/DDBJ databases">
        <title>Evolution of Trichinella species and genotypes.</title>
        <authorList>
            <person name="Korhonen P.K."/>
            <person name="Edoardo P."/>
            <person name="Giuseppe L.R."/>
            <person name="Gasser R.B."/>
        </authorList>
    </citation>
    <scope>NUCLEOTIDE SEQUENCE [LARGE SCALE GENOMIC DNA]</scope>
    <source>
        <strain evidence="13">ISS470</strain>
    </source>
</reference>
<evidence type="ECO:0000256" key="8">
    <source>
        <dbReference type="ARBA" id="ARBA00023180"/>
    </source>
</evidence>
<keyword evidence="9" id="KW-0119">Carbohydrate metabolism</keyword>
<keyword evidence="5" id="KW-0256">Endoplasmic reticulum</keyword>
<dbReference type="PANTHER" id="PTHR13460">
    <property type="match status" value="1"/>
</dbReference>
<feature type="domain" description="Malectin" evidence="12">
    <location>
        <begin position="65"/>
        <end position="218"/>
    </location>
</feature>
<evidence type="ECO:0000256" key="2">
    <source>
        <dbReference type="ARBA" id="ARBA00009141"/>
    </source>
</evidence>
<dbReference type="InterPro" id="IPR039155">
    <property type="entry name" value="MLEC"/>
</dbReference>
<keyword evidence="7 10" id="KW-0472">Membrane</keyword>
<evidence type="ECO:0000313" key="13">
    <source>
        <dbReference type="EMBL" id="KRY91893.1"/>
    </source>
</evidence>
<dbReference type="GO" id="GO:0030246">
    <property type="term" value="F:carbohydrate binding"/>
    <property type="evidence" value="ECO:0007669"/>
    <property type="project" value="InterPro"/>
</dbReference>
<dbReference type="Gene3D" id="2.60.120.430">
    <property type="entry name" value="Galactose-binding lectin"/>
    <property type="match status" value="1"/>
</dbReference>
<name>A0A0V1G159_TRIPS</name>
<keyword evidence="8" id="KW-0325">Glycoprotein</keyword>
<evidence type="ECO:0000256" key="11">
    <source>
        <dbReference type="SAM" id="SignalP"/>
    </source>
</evidence>
<dbReference type="InterPro" id="IPR021720">
    <property type="entry name" value="Malectin_dom"/>
</dbReference>
<feature type="transmembrane region" description="Helical" evidence="10">
    <location>
        <begin position="284"/>
        <end position="303"/>
    </location>
</feature>
<evidence type="ECO:0000256" key="4">
    <source>
        <dbReference type="ARBA" id="ARBA00022729"/>
    </source>
</evidence>
<evidence type="ECO:0000256" key="3">
    <source>
        <dbReference type="ARBA" id="ARBA00022692"/>
    </source>
</evidence>
<keyword evidence="4 11" id="KW-0732">Signal</keyword>
<organism evidence="13 14">
    <name type="scientific">Trichinella pseudospiralis</name>
    <name type="common">Parasitic roundworm</name>
    <dbReference type="NCBI Taxonomy" id="6337"/>
    <lineage>
        <taxon>Eukaryota</taxon>
        <taxon>Metazoa</taxon>
        <taxon>Ecdysozoa</taxon>
        <taxon>Nematoda</taxon>
        <taxon>Enoplea</taxon>
        <taxon>Dorylaimia</taxon>
        <taxon>Trichinellida</taxon>
        <taxon>Trichinellidae</taxon>
        <taxon>Trichinella</taxon>
    </lineage>
</organism>
<comment type="similarity">
    <text evidence="2">Belongs to the malectin family.</text>
</comment>
<protein>
    <submittedName>
        <fullName evidence="13">Malectin</fullName>
    </submittedName>
</protein>
<feature type="chain" id="PRO_5006878400" evidence="11">
    <location>
        <begin position="26"/>
        <end position="305"/>
    </location>
</feature>
<proteinExistence type="inferred from homology"/>
<dbReference type="OrthoDB" id="10013439at2759"/>
<dbReference type="EMBL" id="JYDT01000010">
    <property type="protein sequence ID" value="KRY91893.1"/>
    <property type="molecule type" value="Genomic_DNA"/>
</dbReference>
<keyword evidence="6 10" id="KW-1133">Transmembrane helix</keyword>
<dbReference type="AlphaFoldDB" id="A0A0V1G159"/>
<evidence type="ECO:0000313" key="14">
    <source>
        <dbReference type="Proteomes" id="UP000054995"/>
    </source>
</evidence>
<evidence type="ECO:0000256" key="7">
    <source>
        <dbReference type="ARBA" id="ARBA00023136"/>
    </source>
</evidence>
<keyword evidence="14" id="KW-1185">Reference proteome</keyword>
<evidence type="ECO:0000256" key="10">
    <source>
        <dbReference type="SAM" id="Phobius"/>
    </source>
</evidence>
<keyword evidence="3 10" id="KW-0812">Transmembrane</keyword>
<evidence type="ECO:0000256" key="1">
    <source>
        <dbReference type="ARBA" id="ARBA00004115"/>
    </source>
</evidence>
<feature type="signal peptide" evidence="11">
    <location>
        <begin position="1"/>
        <end position="25"/>
    </location>
</feature>
<comment type="caution">
    <text evidence="13">The sequence shown here is derived from an EMBL/GenBank/DDBJ whole genome shotgun (WGS) entry which is preliminary data.</text>
</comment>
<dbReference type="GO" id="GO:0005789">
    <property type="term" value="C:endoplasmic reticulum membrane"/>
    <property type="evidence" value="ECO:0007669"/>
    <property type="project" value="UniProtKB-SubCell"/>
</dbReference>
<comment type="subcellular location">
    <subcellularLocation>
        <location evidence="1">Endoplasmic reticulum membrane</location>
        <topology evidence="1">Single-pass type I membrane protein</topology>
    </subcellularLocation>
</comment>
<evidence type="ECO:0000256" key="5">
    <source>
        <dbReference type="ARBA" id="ARBA00022824"/>
    </source>
</evidence>
<dbReference type="PANTHER" id="PTHR13460:SF0">
    <property type="entry name" value="MALECTIN"/>
    <property type="match status" value="1"/>
</dbReference>
<dbReference type="Proteomes" id="UP000054995">
    <property type="component" value="Unassembled WGS sequence"/>
</dbReference>
<sequence length="305" mass="34637">MGAFRSVIIFILSILDATFTSYAAGEVIDAINAVYHSNMQKVANCCYNYELDDYNCYVSLSKFVGGPAHIDDFGVQYREDPLEGVIGISSDYGKRFIIERVSPSDQILYQTERYHTKSFEYEIRIPEEGDYVLVLKFSEVYFNAPGQKVFDVALNDKVVIKRLDIFSLVGQGVAHDEYVPFRVQNSMLYLQSSSSHFNGKLKIRFIHIGIDNPKVNALYVLRGTVEDVPQLHDADISLEKRSDSIEAVMEEVDHFSDDTLGSSEKYASGPKLQDPYAQQDQSQYLLPFLVILACFFPILYCLCRI</sequence>
<dbReference type="Pfam" id="PF11721">
    <property type="entry name" value="Malectin"/>
    <property type="match status" value="1"/>
</dbReference>
<evidence type="ECO:0000259" key="12">
    <source>
        <dbReference type="Pfam" id="PF11721"/>
    </source>
</evidence>
<evidence type="ECO:0000256" key="9">
    <source>
        <dbReference type="ARBA" id="ARBA00023277"/>
    </source>
</evidence>
<evidence type="ECO:0000256" key="6">
    <source>
        <dbReference type="ARBA" id="ARBA00022989"/>
    </source>
</evidence>